<name>A0AAV1CVP0_OLDCO</name>
<feature type="region of interest" description="Disordered" evidence="1">
    <location>
        <begin position="1"/>
        <end position="69"/>
    </location>
</feature>
<accession>A0AAV1CVP0</accession>
<organism evidence="2 3">
    <name type="scientific">Oldenlandia corymbosa var. corymbosa</name>
    <dbReference type="NCBI Taxonomy" id="529605"/>
    <lineage>
        <taxon>Eukaryota</taxon>
        <taxon>Viridiplantae</taxon>
        <taxon>Streptophyta</taxon>
        <taxon>Embryophyta</taxon>
        <taxon>Tracheophyta</taxon>
        <taxon>Spermatophyta</taxon>
        <taxon>Magnoliopsida</taxon>
        <taxon>eudicotyledons</taxon>
        <taxon>Gunneridae</taxon>
        <taxon>Pentapetalae</taxon>
        <taxon>asterids</taxon>
        <taxon>lamiids</taxon>
        <taxon>Gentianales</taxon>
        <taxon>Rubiaceae</taxon>
        <taxon>Rubioideae</taxon>
        <taxon>Spermacoceae</taxon>
        <taxon>Hedyotis-Oldenlandia complex</taxon>
        <taxon>Oldenlandia</taxon>
    </lineage>
</organism>
<protein>
    <submittedName>
        <fullName evidence="2">OLC1v1036372C1</fullName>
    </submittedName>
</protein>
<sequence length="303" mass="33700">MEDTSQNRIEKQQIWNFEPFSASTDGDIEIGPASRLRPLCSDQSSSSSFPRAKVMSSADYRTADANRKASAVKQASAEAEFVGAAGAAAEEAGTDGKEADLEGCDIINPPDNSYKATLKPYKFENDDDGTIKPEILDKADKCIQLYNETHGQQYRVLHVLNVTVTPPTSHSLYKITFLASPVDTPVGDQRKAKKFLGKYLVDLCQGDEDDSGATFCKTKDEATKGFDVDLPCSLPCWSRYHMYKSNSLTYRQYTRQRLKEHMGASSWEHGAPAWVQEELTEMESQLELAKDGGPSWFAWRVVL</sequence>
<evidence type="ECO:0000313" key="2">
    <source>
        <dbReference type="EMBL" id="CAI9099532.1"/>
    </source>
</evidence>
<dbReference type="EMBL" id="OX459120">
    <property type="protein sequence ID" value="CAI9099532.1"/>
    <property type="molecule type" value="Genomic_DNA"/>
</dbReference>
<reference evidence="2" key="1">
    <citation type="submission" date="2023-03" db="EMBL/GenBank/DDBJ databases">
        <authorList>
            <person name="Julca I."/>
        </authorList>
    </citation>
    <scope>NUCLEOTIDE SEQUENCE</scope>
</reference>
<evidence type="ECO:0000256" key="1">
    <source>
        <dbReference type="SAM" id="MobiDB-lite"/>
    </source>
</evidence>
<keyword evidence="3" id="KW-1185">Reference proteome</keyword>
<evidence type="ECO:0000313" key="3">
    <source>
        <dbReference type="Proteomes" id="UP001161247"/>
    </source>
</evidence>
<dbReference type="Proteomes" id="UP001161247">
    <property type="component" value="Chromosome 3"/>
</dbReference>
<proteinExistence type="predicted"/>
<gene>
    <name evidence="2" type="ORF">OLC1_LOCUS9536</name>
</gene>
<dbReference type="AlphaFoldDB" id="A0AAV1CVP0"/>